<evidence type="ECO:0000256" key="1">
    <source>
        <dbReference type="ARBA" id="ARBA00001400"/>
    </source>
</evidence>
<reference evidence="14" key="1">
    <citation type="submission" date="2022-11" db="EMBL/GenBank/DDBJ databases">
        <title>Marilongibacter aestuarii gen. nov., sp. nov., isolated from tidal flat sediment.</title>
        <authorList>
            <person name="Jiayan W."/>
        </authorList>
    </citation>
    <scope>NUCLEOTIDE SEQUENCE</scope>
    <source>
        <strain evidence="14">Z1-6</strain>
    </source>
</reference>
<evidence type="ECO:0000256" key="7">
    <source>
        <dbReference type="ARBA" id="ARBA00022763"/>
    </source>
</evidence>
<comment type="catalytic activity">
    <reaction evidence="1 10 12">
        <text>Hydrolyzes single-stranded DNA or mismatched double-stranded DNA and polynucleotides, releasing free uracil.</text>
        <dbReference type="EC" id="3.2.2.27"/>
    </reaction>
</comment>
<name>A0A9X3J775_9BACT</name>
<evidence type="ECO:0000313" key="14">
    <source>
        <dbReference type="EMBL" id="MCY1723434.1"/>
    </source>
</evidence>
<dbReference type="Gene3D" id="3.40.470.10">
    <property type="entry name" value="Uracil-DNA glycosylase-like domain"/>
    <property type="match status" value="1"/>
</dbReference>
<dbReference type="CDD" id="cd10027">
    <property type="entry name" value="UDG-F1-like"/>
    <property type="match status" value="1"/>
</dbReference>
<dbReference type="Proteomes" id="UP001145087">
    <property type="component" value="Unassembled WGS sequence"/>
</dbReference>
<protein>
    <recommendedName>
        <fullName evidence="5 10">Uracil-DNA glycosylase</fullName>
        <shortName evidence="10">UDG</shortName>
        <ecNumber evidence="4 10">3.2.2.27</ecNumber>
    </recommendedName>
</protein>
<comment type="function">
    <text evidence="2 10 12">Excises uracil residues from the DNA which can arise as a result of misincorporation of dUMP residues by DNA polymerase or due to deamination of cytosine.</text>
</comment>
<evidence type="ECO:0000256" key="8">
    <source>
        <dbReference type="ARBA" id="ARBA00022801"/>
    </source>
</evidence>
<comment type="caution">
    <text evidence="14">The sequence shown here is derived from an EMBL/GenBank/DDBJ whole genome shotgun (WGS) entry which is preliminary data.</text>
</comment>
<keyword evidence="7 10" id="KW-0227">DNA damage</keyword>
<dbReference type="FunFam" id="3.40.470.10:FF:000001">
    <property type="entry name" value="Uracil-DNA glycosylase"/>
    <property type="match status" value="1"/>
</dbReference>
<keyword evidence="9 10" id="KW-0234">DNA repair</keyword>
<evidence type="ECO:0000256" key="2">
    <source>
        <dbReference type="ARBA" id="ARBA00002631"/>
    </source>
</evidence>
<dbReference type="PANTHER" id="PTHR11264:SF0">
    <property type="entry name" value="URACIL-DNA GLYCOSYLASE"/>
    <property type="match status" value="1"/>
</dbReference>
<dbReference type="NCBIfam" id="NF003592">
    <property type="entry name" value="PRK05254.1-5"/>
    <property type="match status" value="1"/>
</dbReference>
<dbReference type="InterPro" id="IPR036895">
    <property type="entry name" value="Uracil-DNA_glycosylase-like_sf"/>
</dbReference>
<dbReference type="RefSeq" id="WP_343335760.1">
    <property type="nucleotide sequence ID" value="NZ_JAPOHD010000069.1"/>
</dbReference>
<keyword evidence="6 10" id="KW-0963">Cytoplasm</keyword>
<feature type="active site" description="Proton acceptor" evidence="10 11">
    <location>
        <position position="65"/>
    </location>
</feature>
<evidence type="ECO:0000256" key="12">
    <source>
        <dbReference type="RuleBase" id="RU003780"/>
    </source>
</evidence>
<organism evidence="14 15">
    <name type="scientific">Draconibacterium aestuarii</name>
    <dbReference type="NCBI Taxonomy" id="2998507"/>
    <lineage>
        <taxon>Bacteria</taxon>
        <taxon>Pseudomonadati</taxon>
        <taxon>Bacteroidota</taxon>
        <taxon>Bacteroidia</taxon>
        <taxon>Marinilabiliales</taxon>
        <taxon>Prolixibacteraceae</taxon>
        <taxon>Draconibacterium</taxon>
    </lineage>
</organism>
<sequence length="220" mass="24955">MDVKIEPGWKAQLQEEFNKDYFIKLSEFVKNEYNTQRIFPPGKLIFNAFNQCTFENLKVVILGQDPYHGPGQAHGLCFSVNDGIAFPPSLRNIFKELNQDMGKPIPETGNLIDWAKQGVLLLNATLTVRAQTAGSHQKKGWEIFTDAVIQKISSEKENVVFLLWGNYAISKSKFIDQNKHLVLTSVHPSPLSASRGFFGNKHFSRTNEFLISKGLEPIKW</sequence>
<dbReference type="PANTHER" id="PTHR11264">
    <property type="entry name" value="URACIL-DNA GLYCOSYLASE"/>
    <property type="match status" value="1"/>
</dbReference>
<dbReference type="InterPro" id="IPR005122">
    <property type="entry name" value="Uracil-DNA_glycosylase-like"/>
</dbReference>
<dbReference type="SMART" id="SM00987">
    <property type="entry name" value="UreE_C"/>
    <property type="match status" value="1"/>
</dbReference>
<dbReference type="NCBIfam" id="NF003588">
    <property type="entry name" value="PRK05254.1-1"/>
    <property type="match status" value="1"/>
</dbReference>
<dbReference type="SMART" id="SM00986">
    <property type="entry name" value="UDG"/>
    <property type="match status" value="1"/>
</dbReference>
<evidence type="ECO:0000256" key="3">
    <source>
        <dbReference type="ARBA" id="ARBA00008184"/>
    </source>
</evidence>
<proteinExistence type="inferred from homology"/>
<keyword evidence="8 10" id="KW-0378">Hydrolase</keyword>
<dbReference type="GO" id="GO:0004844">
    <property type="term" value="F:uracil DNA N-glycosylase activity"/>
    <property type="evidence" value="ECO:0007669"/>
    <property type="project" value="UniProtKB-UniRule"/>
</dbReference>
<evidence type="ECO:0000256" key="6">
    <source>
        <dbReference type="ARBA" id="ARBA00022490"/>
    </source>
</evidence>
<evidence type="ECO:0000256" key="10">
    <source>
        <dbReference type="HAMAP-Rule" id="MF_00148"/>
    </source>
</evidence>
<keyword evidence="15" id="KW-1185">Reference proteome</keyword>
<evidence type="ECO:0000256" key="4">
    <source>
        <dbReference type="ARBA" id="ARBA00012030"/>
    </source>
</evidence>
<dbReference type="Pfam" id="PF03167">
    <property type="entry name" value="UDG"/>
    <property type="match status" value="1"/>
</dbReference>
<accession>A0A9X3J775</accession>
<dbReference type="PROSITE" id="PS00130">
    <property type="entry name" value="U_DNA_GLYCOSYLASE"/>
    <property type="match status" value="1"/>
</dbReference>
<dbReference type="HAMAP" id="MF_00148">
    <property type="entry name" value="UDG"/>
    <property type="match status" value="1"/>
</dbReference>
<dbReference type="AlphaFoldDB" id="A0A9X3J775"/>
<evidence type="ECO:0000256" key="5">
    <source>
        <dbReference type="ARBA" id="ARBA00018429"/>
    </source>
</evidence>
<dbReference type="NCBIfam" id="TIGR00628">
    <property type="entry name" value="ung"/>
    <property type="match status" value="1"/>
</dbReference>
<keyword evidence="14" id="KW-0326">Glycosidase</keyword>
<gene>
    <name evidence="10 14" type="primary">ung</name>
    <name evidence="14" type="ORF">OU798_23990</name>
</gene>
<dbReference type="NCBIfam" id="NF003591">
    <property type="entry name" value="PRK05254.1-4"/>
    <property type="match status" value="1"/>
</dbReference>
<dbReference type="GO" id="GO:0097510">
    <property type="term" value="P:base-excision repair, AP site formation via deaminated base removal"/>
    <property type="evidence" value="ECO:0007669"/>
    <property type="project" value="TreeGrafter"/>
</dbReference>
<evidence type="ECO:0000256" key="9">
    <source>
        <dbReference type="ARBA" id="ARBA00023204"/>
    </source>
</evidence>
<dbReference type="InterPro" id="IPR018085">
    <property type="entry name" value="Ura-DNA_Glyclase_AS"/>
</dbReference>
<dbReference type="EC" id="3.2.2.27" evidence="4 10"/>
<feature type="domain" description="Uracil-DNA glycosylase-like" evidence="13">
    <location>
        <begin position="50"/>
        <end position="210"/>
    </location>
</feature>
<evidence type="ECO:0000313" key="15">
    <source>
        <dbReference type="Proteomes" id="UP001145087"/>
    </source>
</evidence>
<comment type="similarity">
    <text evidence="3 10 12">Belongs to the uracil-DNA glycosylase (UDG) superfamily. UNG family.</text>
</comment>
<evidence type="ECO:0000256" key="11">
    <source>
        <dbReference type="PROSITE-ProRule" id="PRU10072"/>
    </source>
</evidence>
<dbReference type="EMBL" id="JAPOHD010000069">
    <property type="protein sequence ID" value="MCY1723434.1"/>
    <property type="molecule type" value="Genomic_DNA"/>
</dbReference>
<dbReference type="NCBIfam" id="NF003589">
    <property type="entry name" value="PRK05254.1-2"/>
    <property type="match status" value="1"/>
</dbReference>
<evidence type="ECO:0000259" key="13">
    <source>
        <dbReference type="SMART" id="SM00986"/>
    </source>
</evidence>
<dbReference type="SUPFAM" id="SSF52141">
    <property type="entry name" value="Uracil-DNA glycosylase-like"/>
    <property type="match status" value="1"/>
</dbReference>
<comment type="subcellular location">
    <subcellularLocation>
        <location evidence="10">Cytoplasm</location>
    </subcellularLocation>
</comment>
<dbReference type="InterPro" id="IPR002043">
    <property type="entry name" value="UDG_fam1"/>
</dbReference>
<dbReference type="GO" id="GO:0005737">
    <property type="term" value="C:cytoplasm"/>
    <property type="evidence" value="ECO:0007669"/>
    <property type="project" value="UniProtKB-SubCell"/>
</dbReference>